<evidence type="ECO:0000256" key="1">
    <source>
        <dbReference type="ARBA" id="ARBA00038310"/>
    </source>
</evidence>
<feature type="domain" description="Amidohydrolase-related" evidence="2">
    <location>
        <begin position="9"/>
        <end position="294"/>
    </location>
</feature>
<dbReference type="Gene3D" id="3.20.20.140">
    <property type="entry name" value="Metal-dependent hydrolases"/>
    <property type="match status" value="1"/>
</dbReference>
<dbReference type="InterPro" id="IPR052350">
    <property type="entry name" value="Metallo-dep_Lactonases"/>
</dbReference>
<name>A0ABU7J794_9GAMM</name>
<protein>
    <submittedName>
        <fullName evidence="3">Amidohydrolase family protein</fullName>
    </submittedName>
</protein>
<dbReference type="Proteomes" id="UP001336314">
    <property type="component" value="Unassembled WGS sequence"/>
</dbReference>
<gene>
    <name evidence="3" type="ORF">QWY20_13135</name>
</gene>
<dbReference type="PANTHER" id="PTHR43569:SF2">
    <property type="entry name" value="AMIDOHYDROLASE-RELATED DOMAIN-CONTAINING PROTEIN"/>
    <property type="match status" value="1"/>
</dbReference>
<dbReference type="InterPro" id="IPR006680">
    <property type="entry name" value="Amidohydro-rel"/>
</dbReference>
<reference evidence="3 4" key="1">
    <citation type="submission" date="2023-07" db="EMBL/GenBank/DDBJ databases">
        <title>Alkalimonas sp., MEB108 novel, alkaliphilic bacterium isolated from Lonar Lake, India.</title>
        <authorList>
            <person name="Joshi A."/>
            <person name="Thite S."/>
        </authorList>
    </citation>
    <scope>NUCLEOTIDE SEQUENCE [LARGE SCALE GENOMIC DNA]</scope>
    <source>
        <strain evidence="3 4">MEB108</strain>
    </source>
</reference>
<accession>A0ABU7J794</accession>
<organism evidence="3 4">
    <name type="scientific">Alkalimonas cellulosilytica</name>
    <dbReference type="NCBI Taxonomy" id="3058395"/>
    <lineage>
        <taxon>Bacteria</taxon>
        <taxon>Pseudomonadati</taxon>
        <taxon>Pseudomonadota</taxon>
        <taxon>Gammaproteobacteria</taxon>
        <taxon>Alkalimonas</taxon>
    </lineage>
</organism>
<dbReference type="SUPFAM" id="SSF51556">
    <property type="entry name" value="Metallo-dependent hydrolases"/>
    <property type="match status" value="1"/>
</dbReference>
<dbReference type="EMBL" id="JAUHLI010000012">
    <property type="protein sequence ID" value="MEE2002401.1"/>
    <property type="molecule type" value="Genomic_DNA"/>
</dbReference>
<proteinExistence type="inferred from homology"/>
<dbReference type="Pfam" id="PF04909">
    <property type="entry name" value="Amidohydro_2"/>
    <property type="match status" value="1"/>
</dbReference>
<sequence length="299" mass="34404">MNEQCIDIVDPHLHVWQLNTGKYYWLRPHNPPHWPEKSMLQQVFLPADLALQPPFRLLGAVHIEAGFDNQQPEQELAWLSKQDWPCAYRSVAFLDCSAPLHQAEHKLQALLPYRPAGVRHIFEGEDEWVLQRPELDTIAGWLEQHQLLLEVQCDLSKPANWQRIAELAQQQPKLQLVLNHAGLVTPERFSGWQQALRQLGQYPTIAMKLSGWEMQQAGVASSFDSRWFQRVLSAALELLPTDRLMLASNFPLCLWQGSYQQLWQRYFDHCLALGLSAEDWQQLSQHSASRCYGLSGAAI</sequence>
<evidence type="ECO:0000313" key="4">
    <source>
        <dbReference type="Proteomes" id="UP001336314"/>
    </source>
</evidence>
<dbReference type="RefSeq" id="WP_330129465.1">
    <property type="nucleotide sequence ID" value="NZ_JAUHLI010000012.1"/>
</dbReference>
<dbReference type="InterPro" id="IPR032466">
    <property type="entry name" value="Metal_Hydrolase"/>
</dbReference>
<keyword evidence="4" id="KW-1185">Reference proteome</keyword>
<dbReference type="PANTHER" id="PTHR43569">
    <property type="entry name" value="AMIDOHYDROLASE"/>
    <property type="match status" value="1"/>
</dbReference>
<comment type="similarity">
    <text evidence="1">Belongs to the metallo-dependent hydrolases superfamily.</text>
</comment>
<evidence type="ECO:0000313" key="3">
    <source>
        <dbReference type="EMBL" id="MEE2002401.1"/>
    </source>
</evidence>
<comment type="caution">
    <text evidence="3">The sequence shown here is derived from an EMBL/GenBank/DDBJ whole genome shotgun (WGS) entry which is preliminary data.</text>
</comment>
<evidence type="ECO:0000259" key="2">
    <source>
        <dbReference type="Pfam" id="PF04909"/>
    </source>
</evidence>